<organism evidence="5 6">
    <name type="scientific">miscellaneous Crenarchaeota group-1 archaeon SG8-32-3</name>
    <dbReference type="NCBI Taxonomy" id="1685125"/>
    <lineage>
        <taxon>Archaea</taxon>
        <taxon>Candidatus Bathyarchaeota</taxon>
        <taxon>MCG-1</taxon>
    </lineage>
</organism>
<gene>
    <name evidence="5" type="ORF">AC478_00050</name>
</gene>
<dbReference type="PRINTS" id="PR00153">
    <property type="entry name" value="CSAPPISMRASE"/>
</dbReference>
<dbReference type="EC" id="5.2.1.8" evidence="1"/>
<dbReference type="InterPro" id="IPR024936">
    <property type="entry name" value="Cyclophilin-type_PPIase"/>
</dbReference>
<reference evidence="6" key="1">
    <citation type="submission" date="2015-06" db="EMBL/GenBank/DDBJ databases">
        <title>New insights into the roles of widespread benthic archaea in carbon and nitrogen cycling.</title>
        <authorList>
            <person name="Lazar C.S."/>
            <person name="Baker B.J."/>
            <person name="Seitz K.W."/>
            <person name="Hyde A.S."/>
            <person name="Dick G.J."/>
            <person name="Hinrichs K.-U."/>
            <person name="Teske A.P."/>
        </authorList>
    </citation>
    <scope>NUCLEOTIDE SEQUENCE [LARGE SCALE GENOMIC DNA]</scope>
</reference>
<name>A0A0M0BVM0_9ARCH</name>
<dbReference type="SUPFAM" id="SSF50891">
    <property type="entry name" value="Cyclophilin-like"/>
    <property type="match status" value="1"/>
</dbReference>
<evidence type="ECO:0000259" key="4">
    <source>
        <dbReference type="PROSITE" id="PS50072"/>
    </source>
</evidence>
<dbReference type="PANTHER" id="PTHR45625">
    <property type="entry name" value="PEPTIDYL-PROLYL CIS-TRANS ISOMERASE-RELATED"/>
    <property type="match status" value="1"/>
</dbReference>
<dbReference type="PANTHER" id="PTHR45625:SF4">
    <property type="entry name" value="PEPTIDYLPROLYL ISOMERASE DOMAIN AND WD REPEAT-CONTAINING PROTEIN 1"/>
    <property type="match status" value="1"/>
</dbReference>
<proteinExistence type="predicted"/>
<dbReference type="InterPro" id="IPR002130">
    <property type="entry name" value="Cyclophilin-type_PPIase_dom"/>
</dbReference>
<dbReference type="AlphaFoldDB" id="A0A0M0BVM0"/>
<dbReference type="PROSITE" id="PS50072">
    <property type="entry name" value="CSA_PPIASE_2"/>
    <property type="match status" value="1"/>
</dbReference>
<dbReference type="Pfam" id="PF00160">
    <property type="entry name" value="Pro_isomerase"/>
    <property type="match status" value="1"/>
</dbReference>
<evidence type="ECO:0000313" key="6">
    <source>
        <dbReference type="Proteomes" id="UP000054016"/>
    </source>
</evidence>
<dbReference type="GO" id="GO:0006457">
    <property type="term" value="P:protein folding"/>
    <property type="evidence" value="ECO:0007669"/>
    <property type="project" value="InterPro"/>
</dbReference>
<evidence type="ECO:0000256" key="2">
    <source>
        <dbReference type="ARBA" id="ARBA00023110"/>
    </source>
</evidence>
<dbReference type="EMBL" id="LFWV01000001">
    <property type="protein sequence ID" value="KON32479.1"/>
    <property type="molecule type" value="Genomic_DNA"/>
</dbReference>
<keyword evidence="2" id="KW-0697">Rotamase</keyword>
<dbReference type="InterPro" id="IPR044666">
    <property type="entry name" value="Cyclophilin_A-like"/>
</dbReference>
<dbReference type="Gene3D" id="2.40.100.10">
    <property type="entry name" value="Cyclophilin-like"/>
    <property type="match status" value="1"/>
</dbReference>
<evidence type="ECO:0000256" key="1">
    <source>
        <dbReference type="ARBA" id="ARBA00013194"/>
    </source>
</evidence>
<dbReference type="Proteomes" id="UP000054016">
    <property type="component" value="Unassembled WGS sequence"/>
</dbReference>
<dbReference type="PROSITE" id="PS00170">
    <property type="entry name" value="CSA_PPIASE_1"/>
    <property type="match status" value="1"/>
</dbReference>
<keyword evidence="3" id="KW-0413">Isomerase</keyword>
<dbReference type="GO" id="GO:0003755">
    <property type="term" value="F:peptidyl-prolyl cis-trans isomerase activity"/>
    <property type="evidence" value="ECO:0007669"/>
    <property type="project" value="UniProtKB-KW"/>
</dbReference>
<accession>A0A0M0BVM0</accession>
<dbReference type="InterPro" id="IPR029000">
    <property type="entry name" value="Cyclophilin-like_dom_sf"/>
</dbReference>
<evidence type="ECO:0000313" key="5">
    <source>
        <dbReference type="EMBL" id="KON32479.1"/>
    </source>
</evidence>
<sequence length="165" mass="17979">MFSTNNQPSGNKVLLKTSMGDITIQLRDDKPVTTGNFKSLVQQGFYDGVIFHRVIAGFMIQGGFNSHVQVATIADEIGMENHNYRGTIAMAKTSQPNSATSQFFINVVNNNEKVYQDGTKFDETYTVFGAVVSGMDVVDDISNVETDSGDKPIADVTIIKAEIVS</sequence>
<dbReference type="InterPro" id="IPR020892">
    <property type="entry name" value="Cyclophilin-type_PPIase_CS"/>
</dbReference>
<dbReference type="CDD" id="cd00317">
    <property type="entry name" value="cyclophilin"/>
    <property type="match status" value="1"/>
</dbReference>
<feature type="domain" description="PPIase cyclophilin-type" evidence="4">
    <location>
        <begin position="17"/>
        <end position="163"/>
    </location>
</feature>
<dbReference type="PIRSF" id="PIRSF001467">
    <property type="entry name" value="Peptidylpro_ismrse"/>
    <property type="match status" value="1"/>
</dbReference>
<protein>
    <recommendedName>
        <fullName evidence="1">peptidylprolyl isomerase</fullName>
        <ecNumber evidence="1">5.2.1.8</ecNumber>
    </recommendedName>
</protein>
<evidence type="ECO:0000256" key="3">
    <source>
        <dbReference type="ARBA" id="ARBA00023235"/>
    </source>
</evidence>
<comment type="caution">
    <text evidence="5">The sequence shown here is derived from an EMBL/GenBank/DDBJ whole genome shotgun (WGS) entry which is preliminary data.</text>
</comment>